<dbReference type="Proteomes" id="UP000255106">
    <property type="component" value="Unassembled WGS sequence"/>
</dbReference>
<accession>A0A377LYK0</accession>
<evidence type="ECO:0000313" key="7">
    <source>
        <dbReference type="EMBL" id="STQ10896.1"/>
    </source>
</evidence>
<comment type="subcellular location">
    <subcellularLocation>
        <location evidence="1">Endomembrane system</location>
        <topology evidence="1">Multi-pass membrane protein</topology>
    </subcellularLocation>
</comment>
<dbReference type="EMBL" id="UGJB01000004">
    <property type="protein sequence ID" value="STQ10896.1"/>
    <property type="molecule type" value="Genomic_DNA"/>
</dbReference>
<evidence type="ECO:0000256" key="4">
    <source>
        <dbReference type="ARBA" id="ARBA00023136"/>
    </source>
</evidence>
<dbReference type="InterPro" id="IPR050638">
    <property type="entry name" value="AA-Vitamin_Transporters"/>
</dbReference>
<evidence type="ECO:0000256" key="2">
    <source>
        <dbReference type="ARBA" id="ARBA00022692"/>
    </source>
</evidence>
<proteinExistence type="predicted"/>
<evidence type="ECO:0000313" key="8">
    <source>
        <dbReference type="Proteomes" id="UP000255106"/>
    </source>
</evidence>
<feature type="transmembrane region" description="Helical" evidence="5">
    <location>
        <begin position="30"/>
        <end position="50"/>
    </location>
</feature>
<evidence type="ECO:0000259" key="6">
    <source>
        <dbReference type="Pfam" id="PF00892"/>
    </source>
</evidence>
<keyword evidence="3 5" id="KW-1133">Transmembrane helix</keyword>
<keyword evidence="4 5" id="KW-0472">Membrane</keyword>
<dbReference type="AlphaFoldDB" id="A0A377LYK0"/>
<feature type="transmembrane region" description="Helical" evidence="5">
    <location>
        <begin position="62"/>
        <end position="84"/>
    </location>
</feature>
<protein>
    <submittedName>
        <fullName evidence="7">Protein YedA</fullName>
    </submittedName>
</protein>
<feature type="domain" description="EamA" evidence="6">
    <location>
        <begin position="2"/>
        <end position="99"/>
    </location>
</feature>
<keyword evidence="2 5" id="KW-0812">Transmembrane</keyword>
<dbReference type="GO" id="GO:0005886">
    <property type="term" value="C:plasma membrane"/>
    <property type="evidence" value="ECO:0007669"/>
    <property type="project" value="UniProtKB-SubCell"/>
</dbReference>
<organism evidence="7 8">
    <name type="scientific">Enterobacter cloacae</name>
    <dbReference type="NCBI Taxonomy" id="550"/>
    <lineage>
        <taxon>Bacteria</taxon>
        <taxon>Pseudomonadati</taxon>
        <taxon>Pseudomonadota</taxon>
        <taxon>Gammaproteobacteria</taxon>
        <taxon>Enterobacterales</taxon>
        <taxon>Enterobacteriaceae</taxon>
        <taxon>Enterobacter</taxon>
        <taxon>Enterobacter cloacae complex</taxon>
    </lineage>
</organism>
<dbReference type="PANTHER" id="PTHR32322">
    <property type="entry name" value="INNER MEMBRANE TRANSPORTER"/>
    <property type="match status" value="1"/>
</dbReference>
<dbReference type="Pfam" id="PF00892">
    <property type="entry name" value="EamA"/>
    <property type="match status" value="1"/>
</dbReference>
<evidence type="ECO:0000256" key="5">
    <source>
        <dbReference type="SAM" id="Phobius"/>
    </source>
</evidence>
<name>A0A377LYK0_ENTCL</name>
<evidence type="ECO:0000256" key="3">
    <source>
        <dbReference type="ARBA" id="ARBA00022989"/>
    </source>
</evidence>
<dbReference type="PANTHER" id="PTHR32322:SF2">
    <property type="entry name" value="EAMA DOMAIN-CONTAINING PROTEIN"/>
    <property type="match status" value="1"/>
</dbReference>
<evidence type="ECO:0000256" key="1">
    <source>
        <dbReference type="ARBA" id="ARBA00004127"/>
    </source>
</evidence>
<gene>
    <name evidence="7" type="primary">yedA_1</name>
    <name evidence="7" type="ORF">NCTC10005_03655</name>
</gene>
<dbReference type="InterPro" id="IPR000620">
    <property type="entry name" value="EamA_dom"/>
</dbReference>
<sequence>MGAVIILIGSMSWAFGSVYGSRIELPSGMMAGAIEMLAAGIVLLIASMLTGETLTTMPDLSGFLAVGYLALFGSIIAINAYMFLIRNVSPAVATSYAYVNRWLPCCWVRDSAVKRCRRLNGWRWA</sequence>
<reference evidence="7 8" key="1">
    <citation type="submission" date="2018-06" db="EMBL/GenBank/DDBJ databases">
        <authorList>
            <consortium name="Pathogen Informatics"/>
            <person name="Doyle S."/>
        </authorList>
    </citation>
    <scope>NUCLEOTIDE SEQUENCE [LARGE SCALE GENOMIC DNA]</scope>
    <source>
        <strain evidence="7 8">NCTC10005</strain>
    </source>
</reference>